<proteinExistence type="predicted"/>
<feature type="domain" description="Helicase HerA central" evidence="3">
    <location>
        <begin position="413"/>
        <end position="486"/>
    </location>
</feature>
<accession>A0A4R2IWP7</accession>
<dbReference type="InterPro" id="IPR027417">
    <property type="entry name" value="P-loop_NTPase"/>
</dbReference>
<dbReference type="PANTHER" id="PTHR30121:SF6">
    <property type="entry name" value="SLR6007 PROTEIN"/>
    <property type="match status" value="1"/>
</dbReference>
<feature type="region of interest" description="Disordered" evidence="1">
    <location>
        <begin position="788"/>
        <end position="822"/>
    </location>
</feature>
<name>A0A4R2IWP7_9PSEU</name>
<dbReference type="InterPro" id="IPR051162">
    <property type="entry name" value="T4SS_component"/>
</dbReference>
<dbReference type="AlphaFoldDB" id="A0A4R2IWP7"/>
<sequence>MTVLASPLGEYLRDPLGAVRHLLGELRDLALAWGPIAGPVLTVAVTAAVIARRRWRRRYHARLVADARLITVLAPPTADPTGGITVWSNLVGLLRPGWLRRFSGQPHLAFEFVFDRDAVQIRLWVPGLVPPGMVERAIEAAWPGAHTRTTPARPPIPTAAPTGRRIEAVGGELRLARSEALPIRTEHPADPIRALLGAPVGLGPHERACVQILARPVAGHRVTTARRAARRVHTGGSVHLAGRLLDMITPSTTPTPSTHTRTPGLDRQTSLEFAAQDRAVVDKLRANQFETRIRYAVATTVPQHTTSGEVHAVREVLRGRGHAIASAFAAYSEHNHYRRVRLRNPVTMLADRQLGKGDLLSIPELAAIAHLPIDEATPGLQRAGAKAVPPPPGIATTGELIKPLGLSDSGHARPVGLRVADARHHLHVLGATGSGKSELMARMILTDAQAGRGVVVIDPKGDLVSDILMRLPEHVGPKVVLFDADSRTRPPVLNPLDGVDKARAVDNLVSIFSRIYASSWGPRTDDILRAGLLTLTAMPDTPTLIDLPKLLTVPAFRQRACDQIHDDVLKGFWSWYDDLSDASRAQVIAPLMNKLRGFLLRPFVRAAIAGGESTVDIDDVLNTGGICLVRIARDALGIETARLVGSIVVARTWQAATRRARMPQRHRRDCALYVDECHNFLNLAYPLEDMLAEARGYRLSMALAHQYLGQLPKELDEGISTNARSKIFFNASPEDAKRLARHTMPRLSDHDLSHLGVYHVAARLVVGGEEAPAFTAVTEKLPPAIPGRAKAIRKAARVNTRPPATTTTSQPEQPPADPRRSA</sequence>
<keyword evidence="2" id="KW-0472">Membrane</keyword>
<dbReference type="EMBL" id="SLWS01000014">
    <property type="protein sequence ID" value="TCO49677.1"/>
    <property type="molecule type" value="Genomic_DNA"/>
</dbReference>
<evidence type="ECO:0000256" key="2">
    <source>
        <dbReference type="SAM" id="Phobius"/>
    </source>
</evidence>
<feature type="compositionally biased region" description="Polar residues" evidence="1">
    <location>
        <begin position="802"/>
        <end position="811"/>
    </location>
</feature>
<dbReference type="SUPFAM" id="SSF52540">
    <property type="entry name" value="P-loop containing nucleoside triphosphate hydrolases"/>
    <property type="match status" value="1"/>
</dbReference>
<comment type="caution">
    <text evidence="4">The sequence shown here is derived from an EMBL/GenBank/DDBJ whole genome shotgun (WGS) entry which is preliminary data.</text>
</comment>
<dbReference type="PANTHER" id="PTHR30121">
    <property type="entry name" value="UNCHARACTERIZED PROTEIN YJGR-RELATED"/>
    <property type="match status" value="1"/>
</dbReference>
<dbReference type="RefSeq" id="WP_165960941.1">
    <property type="nucleotide sequence ID" value="NZ_SLWS01000014.1"/>
</dbReference>
<dbReference type="InterPro" id="IPR002789">
    <property type="entry name" value="HerA_central"/>
</dbReference>
<organism evidence="4 5">
    <name type="scientific">Actinocrispum wychmicini</name>
    <dbReference type="NCBI Taxonomy" id="1213861"/>
    <lineage>
        <taxon>Bacteria</taxon>
        <taxon>Bacillati</taxon>
        <taxon>Actinomycetota</taxon>
        <taxon>Actinomycetes</taxon>
        <taxon>Pseudonocardiales</taxon>
        <taxon>Pseudonocardiaceae</taxon>
        <taxon>Actinocrispum</taxon>
    </lineage>
</organism>
<dbReference type="Gene3D" id="3.40.50.300">
    <property type="entry name" value="P-loop containing nucleotide triphosphate hydrolases"/>
    <property type="match status" value="2"/>
</dbReference>
<keyword evidence="5" id="KW-1185">Reference proteome</keyword>
<dbReference type="Pfam" id="PF01935">
    <property type="entry name" value="DUF87"/>
    <property type="match status" value="1"/>
</dbReference>
<feature type="transmembrane region" description="Helical" evidence="2">
    <location>
        <begin position="30"/>
        <end position="51"/>
    </location>
</feature>
<gene>
    <name evidence="4" type="ORF">EV192_11443</name>
</gene>
<evidence type="ECO:0000313" key="5">
    <source>
        <dbReference type="Proteomes" id="UP000295680"/>
    </source>
</evidence>
<protein>
    <submittedName>
        <fullName evidence="4">TraM-binding TraD/TraG-like protein</fullName>
    </submittedName>
</protein>
<reference evidence="4 5" key="1">
    <citation type="submission" date="2019-03" db="EMBL/GenBank/DDBJ databases">
        <title>Genomic Encyclopedia of Type Strains, Phase IV (KMG-IV): sequencing the most valuable type-strain genomes for metagenomic binning, comparative biology and taxonomic classification.</title>
        <authorList>
            <person name="Goeker M."/>
        </authorList>
    </citation>
    <scope>NUCLEOTIDE SEQUENCE [LARGE SCALE GENOMIC DNA]</scope>
    <source>
        <strain evidence="4 5">DSM 45934</strain>
    </source>
</reference>
<evidence type="ECO:0000313" key="4">
    <source>
        <dbReference type="EMBL" id="TCO49677.1"/>
    </source>
</evidence>
<keyword evidence="2" id="KW-0812">Transmembrane</keyword>
<evidence type="ECO:0000259" key="3">
    <source>
        <dbReference type="Pfam" id="PF01935"/>
    </source>
</evidence>
<dbReference type="CDD" id="cd01127">
    <property type="entry name" value="TrwB_TraG_TraD_VirD4"/>
    <property type="match status" value="2"/>
</dbReference>
<evidence type="ECO:0000256" key="1">
    <source>
        <dbReference type="SAM" id="MobiDB-lite"/>
    </source>
</evidence>
<keyword evidence="2" id="KW-1133">Transmembrane helix</keyword>
<dbReference type="Proteomes" id="UP000295680">
    <property type="component" value="Unassembled WGS sequence"/>
</dbReference>